<evidence type="ECO:0000313" key="1">
    <source>
        <dbReference type="EMBL" id="CAG9331083.1"/>
    </source>
</evidence>
<dbReference type="EMBL" id="CAJZBQ010000052">
    <property type="protein sequence ID" value="CAG9331083.1"/>
    <property type="molecule type" value="Genomic_DNA"/>
</dbReference>
<evidence type="ECO:0000313" key="2">
    <source>
        <dbReference type="Proteomes" id="UP001162131"/>
    </source>
</evidence>
<dbReference type="AlphaFoldDB" id="A0AAU9JV13"/>
<protein>
    <submittedName>
        <fullName evidence="1">Uncharacterized protein</fullName>
    </submittedName>
</protein>
<accession>A0AAU9JV13</accession>
<comment type="caution">
    <text evidence="1">The sequence shown here is derived from an EMBL/GenBank/DDBJ whole genome shotgun (WGS) entry which is preliminary data.</text>
</comment>
<reference evidence="1" key="1">
    <citation type="submission" date="2021-09" db="EMBL/GenBank/DDBJ databases">
        <authorList>
            <consortium name="AG Swart"/>
            <person name="Singh M."/>
            <person name="Singh A."/>
            <person name="Seah K."/>
            <person name="Emmerich C."/>
        </authorList>
    </citation>
    <scope>NUCLEOTIDE SEQUENCE</scope>
    <source>
        <strain evidence="1">ATCC30299</strain>
    </source>
</reference>
<dbReference type="Proteomes" id="UP001162131">
    <property type="component" value="Unassembled WGS sequence"/>
</dbReference>
<proteinExistence type="predicted"/>
<organism evidence="1 2">
    <name type="scientific">Blepharisma stoltei</name>
    <dbReference type="NCBI Taxonomy" id="1481888"/>
    <lineage>
        <taxon>Eukaryota</taxon>
        <taxon>Sar</taxon>
        <taxon>Alveolata</taxon>
        <taxon>Ciliophora</taxon>
        <taxon>Postciliodesmatophora</taxon>
        <taxon>Heterotrichea</taxon>
        <taxon>Heterotrichida</taxon>
        <taxon>Blepharismidae</taxon>
        <taxon>Blepharisma</taxon>
    </lineage>
</organism>
<sequence>MSDRTNNNDQSLWLNLTLSLRFDLDQNRWIQLIPMPQADCYFSSIIFNRNILISDMIAEIFCYTQLILTLSQ</sequence>
<gene>
    <name evidence="1" type="ORF">BSTOLATCC_MIC52489</name>
</gene>
<name>A0AAU9JV13_9CILI</name>
<keyword evidence="2" id="KW-1185">Reference proteome</keyword>